<evidence type="ECO:0000256" key="3">
    <source>
        <dbReference type="ARBA" id="ARBA00022737"/>
    </source>
</evidence>
<feature type="domain" description="SpoVT-AbrB" evidence="9">
    <location>
        <begin position="75"/>
        <end position="118"/>
    </location>
</feature>
<dbReference type="CDD" id="cd16320">
    <property type="entry name" value="MraZ_N"/>
    <property type="match status" value="1"/>
</dbReference>
<dbReference type="InterPro" id="IPR020603">
    <property type="entry name" value="MraZ_dom"/>
</dbReference>
<dbReference type="PROSITE" id="PS51740">
    <property type="entry name" value="SPOVT_ABRB"/>
    <property type="match status" value="2"/>
</dbReference>
<dbReference type="Pfam" id="PF02381">
    <property type="entry name" value="MraZ"/>
    <property type="match status" value="2"/>
</dbReference>
<keyword evidence="4 7" id="KW-0805">Transcription regulation</keyword>
<evidence type="ECO:0000259" key="9">
    <source>
        <dbReference type="PROSITE" id="PS51740"/>
    </source>
</evidence>
<comment type="subcellular location">
    <subcellularLocation>
        <location evidence="7">Cytoplasm</location>
        <location evidence="7">Nucleoid</location>
    </subcellularLocation>
</comment>
<dbReference type="SUPFAM" id="SSF89447">
    <property type="entry name" value="AbrB/MazE/MraZ-like"/>
    <property type="match status" value="1"/>
</dbReference>
<proteinExistence type="inferred from homology"/>
<dbReference type="CDD" id="cd16321">
    <property type="entry name" value="MraZ_C"/>
    <property type="match status" value="1"/>
</dbReference>
<reference evidence="11" key="2">
    <citation type="submission" date="2018-05" db="EMBL/GenBank/DDBJ databases">
        <authorList>
            <person name="Ferrari B."/>
        </authorList>
    </citation>
    <scope>NUCLEOTIDE SEQUENCE</scope>
    <source>
        <strain evidence="11">RRmetagenome_bin12</strain>
    </source>
</reference>
<dbReference type="Proteomes" id="UP000606991">
    <property type="component" value="Unassembled WGS sequence"/>
</dbReference>
<dbReference type="InterPro" id="IPR007159">
    <property type="entry name" value="SpoVT-AbrB_dom"/>
</dbReference>
<dbReference type="HAMAP" id="MF_01008">
    <property type="entry name" value="MraZ"/>
    <property type="match status" value="1"/>
</dbReference>
<evidence type="ECO:0000256" key="8">
    <source>
        <dbReference type="SAM" id="MobiDB-lite"/>
    </source>
</evidence>
<dbReference type="Gene3D" id="3.40.1550.20">
    <property type="entry name" value="Transcriptional regulator MraZ domain"/>
    <property type="match status" value="1"/>
</dbReference>
<reference evidence="11 12" key="1">
    <citation type="journal article" date="2017" name="Nature">
        <title>Atmospheric trace gases support primary production in Antarctic desert surface soil.</title>
        <authorList>
            <person name="Ji M."/>
            <person name="Greening C."/>
            <person name="Vanwonterghem I."/>
            <person name="Carere C.R."/>
            <person name="Bay S.K."/>
            <person name="Steen J.A."/>
            <person name="Montgomery K."/>
            <person name="Lines T."/>
            <person name="Beardall J."/>
            <person name="van Dorst J."/>
            <person name="Snape I."/>
            <person name="Stott M.B."/>
            <person name="Hugenholtz P."/>
            <person name="Ferrari B.C."/>
        </authorList>
    </citation>
    <scope>NUCLEOTIDE SEQUENCE [LARGE SCALE GENOMIC DNA]</scope>
    <source>
        <strain evidence="11">RRmetagenome_bin12</strain>
    </source>
</reference>
<evidence type="ECO:0000256" key="7">
    <source>
        <dbReference type="HAMAP-Rule" id="MF_01008"/>
    </source>
</evidence>
<gene>
    <name evidence="7" type="primary">mraZ</name>
    <name evidence="11" type="ORF">DLM65_12320</name>
    <name evidence="10" type="ORF">JF886_15425</name>
</gene>
<dbReference type="GO" id="GO:0003700">
    <property type="term" value="F:DNA-binding transcription factor activity"/>
    <property type="evidence" value="ECO:0007669"/>
    <property type="project" value="UniProtKB-UniRule"/>
</dbReference>
<dbReference type="InterPro" id="IPR003444">
    <property type="entry name" value="MraZ"/>
</dbReference>
<feature type="domain" description="SpoVT-AbrB" evidence="9">
    <location>
        <begin position="5"/>
        <end position="46"/>
    </location>
</feature>
<evidence type="ECO:0000256" key="2">
    <source>
        <dbReference type="ARBA" id="ARBA00022490"/>
    </source>
</evidence>
<dbReference type="RefSeq" id="WP_337314061.1">
    <property type="nucleotide sequence ID" value="NZ_JAEKNS010000151.1"/>
</dbReference>
<keyword evidence="3" id="KW-0677">Repeat</keyword>
<dbReference type="PANTHER" id="PTHR34701:SF1">
    <property type="entry name" value="TRANSCRIPTIONAL REGULATOR MRAZ"/>
    <property type="match status" value="1"/>
</dbReference>
<keyword evidence="5 7" id="KW-0238">DNA-binding</keyword>
<evidence type="ECO:0000313" key="12">
    <source>
        <dbReference type="Proteomes" id="UP000248724"/>
    </source>
</evidence>
<dbReference type="PANTHER" id="PTHR34701">
    <property type="entry name" value="TRANSCRIPTIONAL REGULATOR MRAZ"/>
    <property type="match status" value="1"/>
</dbReference>
<reference evidence="10 13" key="3">
    <citation type="submission" date="2020-10" db="EMBL/GenBank/DDBJ databases">
        <title>Ca. Dormibacterota MAGs.</title>
        <authorList>
            <person name="Montgomery K."/>
        </authorList>
    </citation>
    <scope>NUCLEOTIDE SEQUENCE [LARGE SCALE GENOMIC DNA]</scope>
    <source>
        <strain evidence="10">SC8812_S17_18</strain>
    </source>
</reference>
<dbReference type="Proteomes" id="UP000248724">
    <property type="component" value="Unassembled WGS sequence"/>
</dbReference>
<evidence type="ECO:0000256" key="1">
    <source>
        <dbReference type="ARBA" id="ARBA00013860"/>
    </source>
</evidence>
<evidence type="ECO:0000313" key="13">
    <source>
        <dbReference type="Proteomes" id="UP000606991"/>
    </source>
</evidence>
<feature type="region of interest" description="Disordered" evidence="8">
    <location>
        <begin position="124"/>
        <end position="150"/>
    </location>
</feature>
<evidence type="ECO:0000256" key="4">
    <source>
        <dbReference type="ARBA" id="ARBA00023015"/>
    </source>
</evidence>
<keyword evidence="6 7" id="KW-0804">Transcription</keyword>
<dbReference type="GO" id="GO:2000143">
    <property type="term" value="P:negative regulation of DNA-templated transcription initiation"/>
    <property type="evidence" value="ECO:0007669"/>
    <property type="project" value="TreeGrafter"/>
</dbReference>
<dbReference type="GO" id="GO:0005737">
    <property type="term" value="C:cytoplasm"/>
    <property type="evidence" value="ECO:0007669"/>
    <property type="project" value="UniProtKB-UniRule"/>
</dbReference>
<evidence type="ECO:0000313" key="11">
    <source>
        <dbReference type="EMBL" id="PZR78684.1"/>
    </source>
</evidence>
<dbReference type="InterPro" id="IPR038619">
    <property type="entry name" value="MraZ_sf"/>
</dbReference>
<sequence length="150" mass="16555">MFYGTFRHAVDSKGRVALPAQFRRDLGGAVIAPGAENRLVIRPSAEWQDYERHFRLTADSSREQRLYMRHLYAGAREVEVDAQGRILLTPEHRSFARIADRAVFVGVSNVVEVVGEAVWDGETGSLDPESFTELGDRLSRPGSAGAGEPA</sequence>
<evidence type="ECO:0000256" key="6">
    <source>
        <dbReference type="ARBA" id="ARBA00023163"/>
    </source>
</evidence>
<organism evidence="11 12">
    <name type="scientific">Candidatus Aeolococcus gillhamiae</name>
    <dbReference type="NCBI Taxonomy" id="3127015"/>
    <lineage>
        <taxon>Bacteria</taxon>
        <taxon>Bacillati</taxon>
        <taxon>Candidatus Dormiibacterota</taxon>
        <taxon>Candidatus Dormibacteria</taxon>
        <taxon>Candidatus Aeolococcales</taxon>
        <taxon>Candidatus Aeolococcaceae</taxon>
        <taxon>Candidatus Aeolococcus</taxon>
    </lineage>
</organism>
<comment type="caution">
    <text evidence="11">The sequence shown here is derived from an EMBL/GenBank/DDBJ whole genome shotgun (WGS) entry which is preliminary data.</text>
</comment>
<comment type="subunit">
    <text evidence="7">Forms oligomers.</text>
</comment>
<dbReference type="InterPro" id="IPR035642">
    <property type="entry name" value="MraZ_N"/>
</dbReference>
<dbReference type="EMBL" id="JAEKNS010000151">
    <property type="protein sequence ID" value="MBJ7596219.1"/>
    <property type="molecule type" value="Genomic_DNA"/>
</dbReference>
<evidence type="ECO:0000256" key="5">
    <source>
        <dbReference type="ARBA" id="ARBA00023125"/>
    </source>
</evidence>
<evidence type="ECO:0000313" key="10">
    <source>
        <dbReference type="EMBL" id="MBJ7596219.1"/>
    </source>
</evidence>
<dbReference type="InterPro" id="IPR037914">
    <property type="entry name" value="SpoVT-AbrB_sf"/>
</dbReference>
<dbReference type="AlphaFoldDB" id="A0A2W6A532"/>
<keyword evidence="2 7" id="KW-0963">Cytoplasm</keyword>
<name>A0A2W6A532_9BACT</name>
<protein>
    <recommendedName>
        <fullName evidence="1 7">Transcriptional regulator MraZ</fullName>
    </recommendedName>
</protein>
<dbReference type="InterPro" id="IPR035644">
    <property type="entry name" value="MraZ_C"/>
</dbReference>
<accession>A0A934JZK1</accession>
<accession>A0A2W6A532</accession>
<dbReference type="EMBL" id="QHBU01000250">
    <property type="protein sequence ID" value="PZR78684.1"/>
    <property type="molecule type" value="Genomic_DNA"/>
</dbReference>
<comment type="similarity">
    <text evidence="7">Belongs to the MraZ family.</text>
</comment>
<dbReference type="GO" id="GO:0000976">
    <property type="term" value="F:transcription cis-regulatory region binding"/>
    <property type="evidence" value="ECO:0007669"/>
    <property type="project" value="TreeGrafter"/>
</dbReference>
<dbReference type="GO" id="GO:0009295">
    <property type="term" value="C:nucleoid"/>
    <property type="evidence" value="ECO:0007669"/>
    <property type="project" value="UniProtKB-SubCell"/>
</dbReference>